<comment type="similarity">
    <text evidence="1">Belongs to the bacterial ribosomal protein bL28 family.</text>
</comment>
<protein>
    <recommendedName>
        <fullName evidence="7">50S ribosomal protein L24</fullName>
    </recommendedName>
</protein>
<sequence length="241" mass="27444">MILRHSTLPLCHLRAFSTSSPLCAKSTKSKLLSDHANVPPYPYGPNLWYKQSNHGLYGGAMKQFGNNISGRTETKTRRTFKPNIVSKRMFSKALNRMVRVRVSTRVLRTIDKVGGLDEYLLGEKAGRIKELGMKGWLLRWRIMQTEVVRERFREQRRLLGLPEEEEEMVGMGGERVGEAEIREQIVNVDRELDEEERGMPGKEEVIEEGEGQAGFMQEEPAGKQTETVSRTGTRVARPAEI</sequence>
<gene>
    <name evidence="5" type="ORF">H2201_006020</name>
</gene>
<keyword evidence="2" id="KW-0689">Ribosomal protein</keyword>
<dbReference type="EMBL" id="JAPDRL010000049">
    <property type="protein sequence ID" value="KAJ9662532.1"/>
    <property type="molecule type" value="Genomic_DNA"/>
</dbReference>
<evidence type="ECO:0000256" key="4">
    <source>
        <dbReference type="SAM" id="MobiDB-lite"/>
    </source>
</evidence>
<feature type="region of interest" description="Disordered" evidence="4">
    <location>
        <begin position="211"/>
        <end position="241"/>
    </location>
</feature>
<dbReference type="InterPro" id="IPR034704">
    <property type="entry name" value="Ribosomal_bL28/bL31-like_sf"/>
</dbReference>
<organism evidence="5 6">
    <name type="scientific">Coniosporium apollinis</name>
    <dbReference type="NCBI Taxonomy" id="61459"/>
    <lineage>
        <taxon>Eukaryota</taxon>
        <taxon>Fungi</taxon>
        <taxon>Dikarya</taxon>
        <taxon>Ascomycota</taxon>
        <taxon>Pezizomycotina</taxon>
        <taxon>Dothideomycetes</taxon>
        <taxon>Dothideomycetes incertae sedis</taxon>
        <taxon>Coniosporium</taxon>
    </lineage>
</organism>
<dbReference type="Gene3D" id="2.30.170.40">
    <property type="entry name" value="Ribosomal protein L28/L24"/>
    <property type="match status" value="1"/>
</dbReference>
<name>A0ABQ9NN61_9PEZI</name>
<evidence type="ECO:0000256" key="3">
    <source>
        <dbReference type="ARBA" id="ARBA00023274"/>
    </source>
</evidence>
<dbReference type="PANTHER" id="PTHR13528">
    <property type="entry name" value="39S RIBOSOMAL PROTEIN L28, MITOCHONDRIAL"/>
    <property type="match status" value="1"/>
</dbReference>
<dbReference type="InterPro" id="IPR037147">
    <property type="entry name" value="Ribosomal_bL28_sf"/>
</dbReference>
<evidence type="ECO:0000256" key="2">
    <source>
        <dbReference type="ARBA" id="ARBA00022980"/>
    </source>
</evidence>
<evidence type="ECO:0008006" key="7">
    <source>
        <dbReference type="Google" id="ProtNLM"/>
    </source>
</evidence>
<dbReference type="PANTHER" id="PTHR13528:SF2">
    <property type="entry name" value="LARGE RIBOSOMAL SUBUNIT PROTEIN BL28M"/>
    <property type="match status" value="1"/>
</dbReference>
<proteinExistence type="inferred from homology"/>
<evidence type="ECO:0000313" key="6">
    <source>
        <dbReference type="Proteomes" id="UP001172684"/>
    </source>
</evidence>
<comment type="caution">
    <text evidence="5">The sequence shown here is derived from an EMBL/GenBank/DDBJ whole genome shotgun (WGS) entry which is preliminary data.</text>
</comment>
<evidence type="ECO:0000256" key="1">
    <source>
        <dbReference type="ARBA" id="ARBA00008760"/>
    </source>
</evidence>
<keyword evidence="3" id="KW-0687">Ribonucleoprotein</keyword>
<dbReference type="Pfam" id="PF00830">
    <property type="entry name" value="Ribosomal_L28"/>
    <property type="match status" value="1"/>
</dbReference>
<accession>A0ABQ9NN61</accession>
<reference evidence="5" key="1">
    <citation type="submission" date="2022-10" db="EMBL/GenBank/DDBJ databases">
        <title>Culturing micro-colonial fungi from biological soil crusts in the Mojave desert and describing Neophaeococcomyces mojavensis, and introducing the new genera and species Taxawa tesnikishii.</title>
        <authorList>
            <person name="Kurbessoian T."/>
            <person name="Stajich J.E."/>
        </authorList>
    </citation>
    <scope>NUCLEOTIDE SEQUENCE</scope>
    <source>
        <strain evidence="5">TK_1</strain>
    </source>
</reference>
<evidence type="ECO:0000313" key="5">
    <source>
        <dbReference type="EMBL" id="KAJ9662532.1"/>
    </source>
</evidence>
<dbReference type="SUPFAM" id="SSF143800">
    <property type="entry name" value="L28p-like"/>
    <property type="match status" value="1"/>
</dbReference>
<keyword evidence="6" id="KW-1185">Reference proteome</keyword>
<dbReference type="InterPro" id="IPR026569">
    <property type="entry name" value="Ribosomal_bL28"/>
</dbReference>
<dbReference type="Proteomes" id="UP001172684">
    <property type="component" value="Unassembled WGS sequence"/>
</dbReference>